<feature type="compositionally biased region" description="Basic and acidic residues" evidence="1">
    <location>
        <begin position="13"/>
        <end position="22"/>
    </location>
</feature>
<proteinExistence type="predicted"/>
<dbReference type="GeneID" id="107126165"/>
<evidence type="ECO:0000313" key="3">
    <source>
        <dbReference type="Proteomes" id="UP000694871"/>
    </source>
</evidence>
<keyword evidence="3" id="KW-1185">Reference proteome</keyword>
<evidence type="ECO:0000313" key="4">
    <source>
        <dbReference type="RefSeq" id="XP_015285175.1"/>
    </source>
</evidence>
<reference evidence="4" key="1">
    <citation type="submission" date="2025-08" db="UniProtKB">
        <authorList>
            <consortium name="RefSeq"/>
        </authorList>
    </citation>
    <scope>IDENTIFICATION</scope>
</reference>
<gene>
    <name evidence="4" type="primary">WIPF3</name>
</gene>
<dbReference type="RefSeq" id="XP_015285175.1">
    <property type="nucleotide sequence ID" value="XM_015429689.1"/>
</dbReference>
<protein>
    <submittedName>
        <fullName evidence="4">WAS/WASL-interacting protein family member 3</fullName>
    </submittedName>
</protein>
<feature type="domain" description="WH2" evidence="2">
    <location>
        <begin position="22"/>
        <end position="39"/>
    </location>
</feature>
<dbReference type="SMART" id="SM00246">
    <property type="entry name" value="WH2"/>
    <property type="match status" value="1"/>
</dbReference>
<feature type="compositionally biased region" description="Basic and acidic residues" evidence="1">
    <location>
        <begin position="40"/>
        <end position="54"/>
    </location>
</feature>
<evidence type="ECO:0000256" key="1">
    <source>
        <dbReference type="SAM" id="MobiDB-lite"/>
    </source>
</evidence>
<dbReference type="Proteomes" id="UP000694871">
    <property type="component" value="Unplaced"/>
</dbReference>
<organism evidence="3 4">
    <name type="scientific">Gekko japonicus</name>
    <name type="common">Schlegel's Japanese gecko</name>
    <dbReference type="NCBI Taxonomy" id="146911"/>
    <lineage>
        <taxon>Eukaryota</taxon>
        <taxon>Metazoa</taxon>
        <taxon>Chordata</taxon>
        <taxon>Craniata</taxon>
        <taxon>Vertebrata</taxon>
        <taxon>Euteleostomi</taxon>
        <taxon>Lepidosauria</taxon>
        <taxon>Squamata</taxon>
        <taxon>Bifurcata</taxon>
        <taxon>Gekkota</taxon>
        <taxon>Gekkonidae</taxon>
        <taxon>Gekkoninae</taxon>
        <taxon>Gekko</taxon>
    </lineage>
</organism>
<sequence>MFLQFFTASPESPKPKQEDSKSRSALLAQIQRGTRLRKVVQTDDRSAPEIENSRRRASREGGSLGMGRNDVPQALGSLFADGFPVLRPVGQRDLTGAR</sequence>
<dbReference type="Pfam" id="PF02205">
    <property type="entry name" value="WH2"/>
    <property type="match status" value="1"/>
</dbReference>
<accession>A0ABM1LGT8</accession>
<dbReference type="InterPro" id="IPR003124">
    <property type="entry name" value="WH2_dom"/>
</dbReference>
<dbReference type="PROSITE" id="PS51082">
    <property type="entry name" value="WH2"/>
    <property type="match status" value="1"/>
</dbReference>
<name>A0ABM1LGT8_GEKJA</name>
<evidence type="ECO:0000259" key="2">
    <source>
        <dbReference type="PROSITE" id="PS51082"/>
    </source>
</evidence>
<feature type="compositionally biased region" description="Polar residues" evidence="1">
    <location>
        <begin position="1"/>
        <end position="10"/>
    </location>
</feature>
<feature type="region of interest" description="Disordered" evidence="1">
    <location>
        <begin position="1"/>
        <end position="73"/>
    </location>
</feature>